<dbReference type="Gene3D" id="3.10.180.10">
    <property type="entry name" value="2,3-Dihydroxybiphenyl 1,2-Dioxygenase, domain 1"/>
    <property type="match status" value="1"/>
</dbReference>
<dbReference type="PANTHER" id="PTHR33990:SF2">
    <property type="entry name" value="PHNB-LIKE DOMAIN-CONTAINING PROTEIN"/>
    <property type="match status" value="1"/>
</dbReference>
<name>A0A330HF27_9HYPH</name>
<dbReference type="EMBL" id="QMBP01000016">
    <property type="protein sequence ID" value="RAZ87025.1"/>
    <property type="molecule type" value="Genomic_DNA"/>
</dbReference>
<protein>
    <submittedName>
        <fullName evidence="2">VOC family protein</fullName>
    </submittedName>
</protein>
<dbReference type="PANTHER" id="PTHR33990">
    <property type="entry name" value="PROTEIN YJDN-RELATED"/>
    <property type="match status" value="1"/>
</dbReference>
<dbReference type="CDD" id="cd06588">
    <property type="entry name" value="PhnB_like"/>
    <property type="match status" value="1"/>
</dbReference>
<evidence type="ECO:0000313" key="2">
    <source>
        <dbReference type="EMBL" id="RAZ87025.1"/>
    </source>
</evidence>
<dbReference type="OrthoDB" id="9806473at2"/>
<keyword evidence="3" id="KW-1185">Reference proteome</keyword>
<sequence>MATVHPFLWFNLDAEAARDFYLSVFKNGRALETITFTDHVGGTNKTVPHAIFDFELEGQRFTALNAGGVPPFNERISLYIETGDQAETGYFWSALTAGGGSEQPCGWLKDKFGVYWQVIPSEALRLMSDPDRAKADRARQAMYSMKKIVLADIAAAHAGHA</sequence>
<dbReference type="InterPro" id="IPR028973">
    <property type="entry name" value="PhnB-like"/>
</dbReference>
<reference evidence="3" key="1">
    <citation type="submission" date="2018-06" db="EMBL/GenBank/DDBJ databases">
        <authorList>
            <person name="Helene L.C."/>
            <person name="Dall'Agnol R."/>
            <person name="Delamuta J.R."/>
            <person name="Hungria M."/>
        </authorList>
    </citation>
    <scope>NUCLEOTIDE SEQUENCE [LARGE SCALE GENOMIC DNA]</scope>
    <source>
        <strain evidence="3">AC99b</strain>
    </source>
</reference>
<proteinExistence type="predicted"/>
<feature type="domain" description="PhnB-like" evidence="1">
    <location>
        <begin position="4"/>
        <end position="119"/>
    </location>
</feature>
<reference evidence="2 3" key="2">
    <citation type="submission" date="2018-07" db="EMBL/GenBank/DDBJ databases">
        <title>Diversity of Mesorhizobium strains in Brazil.</title>
        <authorList>
            <person name="Helene L.C.F."/>
            <person name="Dall'Agnol R."/>
            <person name="Delamuta J.R.M."/>
            <person name="Hungria M."/>
        </authorList>
    </citation>
    <scope>NUCLEOTIDE SEQUENCE [LARGE SCALE GENOMIC DNA]</scope>
    <source>
        <strain evidence="2 3">AC99b</strain>
    </source>
</reference>
<dbReference type="InterPro" id="IPR009725">
    <property type="entry name" value="3_dmu_93_MTrfase"/>
</dbReference>
<dbReference type="Proteomes" id="UP000251558">
    <property type="component" value="Unassembled WGS sequence"/>
</dbReference>
<dbReference type="RefSeq" id="WP_112100477.1">
    <property type="nucleotide sequence ID" value="NZ_QMBP01000016.1"/>
</dbReference>
<gene>
    <name evidence="2" type="ORF">DPM33_27200</name>
</gene>
<accession>A0A330HF27</accession>
<dbReference type="SUPFAM" id="SSF54593">
    <property type="entry name" value="Glyoxalase/Bleomycin resistance protein/Dihydroxybiphenyl dioxygenase"/>
    <property type="match status" value="1"/>
</dbReference>
<dbReference type="InterPro" id="IPR029068">
    <property type="entry name" value="Glyas_Bleomycin-R_OHBP_Dase"/>
</dbReference>
<dbReference type="AlphaFoldDB" id="A0A330HF27"/>
<comment type="caution">
    <text evidence="2">The sequence shown here is derived from an EMBL/GenBank/DDBJ whole genome shotgun (WGS) entry which is preliminary data.</text>
</comment>
<evidence type="ECO:0000313" key="3">
    <source>
        <dbReference type="Proteomes" id="UP000251558"/>
    </source>
</evidence>
<organism evidence="2 3">
    <name type="scientific">Mesorhizobium hawassense</name>
    <dbReference type="NCBI Taxonomy" id="1209954"/>
    <lineage>
        <taxon>Bacteria</taxon>
        <taxon>Pseudomonadati</taxon>
        <taxon>Pseudomonadota</taxon>
        <taxon>Alphaproteobacteria</taxon>
        <taxon>Hyphomicrobiales</taxon>
        <taxon>Phyllobacteriaceae</taxon>
        <taxon>Mesorhizobium</taxon>
    </lineage>
</organism>
<evidence type="ECO:0000259" key="1">
    <source>
        <dbReference type="Pfam" id="PF06983"/>
    </source>
</evidence>
<dbReference type="PIRSF" id="PIRSF021700">
    <property type="entry name" value="3_dmu_93_MTrfase"/>
    <property type="match status" value="1"/>
</dbReference>
<dbReference type="Pfam" id="PF06983">
    <property type="entry name" value="3-dmu-9_3-mt"/>
    <property type="match status" value="1"/>
</dbReference>